<dbReference type="EMBL" id="FNSN01000003">
    <property type="protein sequence ID" value="SEB59499.1"/>
    <property type="molecule type" value="Genomic_DNA"/>
</dbReference>
<protein>
    <submittedName>
        <fullName evidence="3">NADPH:quinone reductase</fullName>
    </submittedName>
</protein>
<accession>A0A1H4KLQ6</accession>
<reference evidence="3 4" key="1">
    <citation type="submission" date="2016-10" db="EMBL/GenBank/DDBJ databases">
        <authorList>
            <person name="de Groot N.N."/>
        </authorList>
    </citation>
    <scope>NUCLEOTIDE SEQUENCE [LARGE SCALE GENOMIC DNA]</scope>
    <source>
        <strain evidence="3 4">DSM 10495</strain>
    </source>
</reference>
<dbReference type="Pfam" id="PF13602">
    <property type="entry name" value="ADH_zinc_N_2"/>
    <property type="match status" value="1"/>
</dbReference>
<name>A0A1H4KLQ6_9MICC</name>
<dbReference type="SMART" id="SM00829">
    <property type="entry name" value="PKS_ER"/>
    <property type="match status" value="1"/>
</dbReference>
<dbReference type="SUPFAM" id="SSF50129">
    <property type="entry name" value="GroES-like"/>
    <property type="match status" value="1"/>
</dbReference>
<dbReference type="Pfam" id="PF08240">
    <property type="entry name" value="ADH_N"/>
    <property type="match status" value="1"/>
</dbReference>
<dbReference type="InterPro" id="IPR051603">
    <property type="entry name" value="Zinc-ADH_QOR/CCCR"/>
</dbReference>
<organism evidence="3 4">
    <name type="scientific">Arthrobacter woluwensis</name>
    <dbReference type="NCBI Taxonomy" id="156980"/>
    <lineage>
        <taxon>Bacteria</taxon>
        <taxon>Bacillati</taxon>
        <taxon>Actinomycetota</taxon>
        <taxon>Actinomycetes</taxon>
        <taxon>Micrococcales</taxon>
        <taxon>Micrococcaceae</taxon>
        <taxon>Arthrobacter</taxon>
    </lineage>
</organism>
<dbReference type="InterPro" id="IPR013154">
    <property type="entry name" value="ADH-like_N"/>
</dbReference>
<dbReference type="Gene3D" id="3.40.50.720">
    <property type="entry name" value="NAD(P)-binding Rossmann-like Domain"/>
    <property type="match status" value="1"/>
</dbReference>
<proteinExistence type="predicted"/>
<dbReference type="Proteomes" id="UP000182652">
    <property type="component" value="Unassembled WGS sequence"/>
</dbReference>
<dbReference type="InterPro" id="IPR036291">
    <property type="entry name" value="NAD(P)-bd_dom_sf"/>
</dbReference>
<dbReference type="AlphaFoldDB" id="A0A1H4KLQ6"/>
<keyword evidence="1" id="KW-0521">NADP</keyword>
<dbReference type="GO" id="GO:0016491">
    <property type="term" value="F:oxidoreductase activity"/>
    <property type="evidence" value="ECO:0007669"/>
    <property type="project" value="InterPro"/>
</dbReference>
<evidence type="ECO:0000259" key="2">
    <source>
        <dbReference type="SMART" id="SM00829"/>
    </source>
</evidence>
<keyword evidence="4" id="KW-1185">Reference proteome</keyword>
<dbReference type="PANTHER" id="PTHR44154">
    <property type="entry name" value="QUINONE OXIDOREDUCTASE"/>
    <property type="match status" value="1"/>
</dbReference>
<feature type="domain" description="Enoyl reductase (ER)" evidence="2">
    <location>
        <begin position="11"/>
        <end position="300"/>
    </location>
</feature>
<dbReference type="PANTHER" id="PTHR44154:SF1">
    <property type="entry name" value="QUINONE OXIDOREDUCTASE"/>
    <property type="match status" value="1"/>
</dbReference>
<dbReference type="InterPro" id="IPR020843">
    <property type="entry name" value="ER"/>
</dbReference>
<dbReference type="SUPFAM" id="SSF51735">
    <property type="entry name" value="NAD(P)-binding Rossmann-fold domains"/>
    <property type="match status" value="1"/>
</dbReference>
<dbReference type="RefSeq" id="WP_066216116.1">
    <property type="nucleotide sequence ID" value="NZ_FNSN01000003.1"/>
</dbReference>
<dbReference type="Gene3D" id="3.90.180.10">
    <property type="entry name" value="Medium-chain alcohol dehydrogenases, catalytic domain"/>
    <property type="match status" value="1"/>
</dbReference>
<sequence length="303" mass="30946">MARAVRYERFGGPEVLDLIEVPEPHPGPGEVRIRVTAAGLNPVDFKIFHGGPVAEAFGGAPGSGVGNDFAGVIDELGEGVTGWTAGDRVFGGKRHEAIADFIITAPESLQRTPERLPDEVAATLDIAGRTAAAAIDQLKLTPEDTVLIGGAAGGVGVLATQLAVATGATVIGTASERNHEFLRELGAIPVVYGEGLEERVRALGTPTAAADLNGTEVIDVAQAFGVPAERITAIAAHGREPEGFTATGGGDATPGALGRIAAGLAEGTLVLPLEASHPVEEVADAYRLLEDGHVRGKVVVTLS</sequence>
<dbReference type="InterPro" id="IPR011032">
    <property type="entry name" value="GroES-like_sf"/>
</dbReference>
<dbReference type="STRING" id="156980.SAMN04489745_0709"/>
<gene>
    <name evidence="3" type="ORF">SAMN04489745_0709</name>
</gene>
<evidence type="ECO:0000256" key="1">
    <source>
        <dbReference type="ARBA" id="ARBA00022857"/>
    </source>
</evidence>
<dbReference type="CDD" id="cd05289">
    <property type="entry name" value="MDR_like_2"/>
    <property type="match status" value="1"/>
</dbReference>
<evidence type="ECO:0000313" key="3">
    <source>
        <dbReference type="EMBL" id="SEB59499.1"/>
    </source>
</evidence>
<evidence type="ECO:0000313" key="4">
    <source>
        <dbReference type="Proteomes" id="UP000182652"/>
    </source>
</evidence>